<comment type="caution">
    <text evidence="3">The sequence shown here is derived from an EMBL/GenBank/DDBJ whole genome shotgun (WGS) entry which is preliminary data.</text>
</comment>
<dbReference type="InterPro" id="IPR050625">
    <property type="entry name" value="ParA/MinD_ATPase"/>
</dbReference>
<dbReference type="EMBL" id="BAABLP010000002">
    <property type="protein sequence ID" value="GAA4740759.1"/>
    <property type="molecule type" value="Genomic_DNA"/>
</dbReference>
<dbReference type="InterPro" id="IPR027417">
    <property type="entry name" value="P-loop_NTPase"/>
</dbReference>
<evidence type="ECO:0000313" key="4">
    <source>
        <dbReference type="Proteomes" id="UP001500121"/>
    </source>
</evidence>
<dbReference type="Proteomes" id="UP001500121">
    <property type="component" value="Unassembled WGS sequence"/>
</dbReference>
<evidence type="ECO:0000313" key="3">
    <source>
        <dbReference type="EMBL" id="GAA4740759.1"/>
    </source>
</evidence>
<accession>A0ABP8YYA8</accession>
<dbReference type="Gene3D" id="3.40.50.300">
    <property type="entry name" value="P-loop containing nucleotide triphosphate hydrolases"/>
    <property type="match status" value="1"/>
</dbReference>
<feature type="region of interest" description="Disordered" evidence="1">
    <location>
        <begin position="106"/>
        <end position="212"/>
    </location>
</feature>
<evidence type="ECO:0000256" key="1">
    <source>
        <dbReference type="SAM" id="MobiDB-lite"/>
    </source>
</evidence>
<feature type="compositionally biased region" description="Low complexity" evidence="1">
    <location>
        <begin position="167"/>
        <end position="178"/>
    </location>
</feature>
<gene>
    <name evidence="3" type="ORF">GCM10025783_09670</name>
</gene>
<dbReference type="RefSeq" id="WP_345479877.1">
    <property type="nucleotide sequence ID" value="NZ_BAABLP010000002.1"/>
</dbReference>
<reference evidence="4" key="1">
    <citation type="journal article" date="2019" name="Int. J. Syst. Evol. Microbiol.">
        <title>The Global Catalogue of Microorganisms (GCM) 10K type strain sequencing project: providing services to taxonomists for standard genome sequencing and annotation.</title>
        <authorList>
            <consortium name="The Broad Institute Genomics Platform"/>
            <consortium name="The Broad Institute Genome Sequencing Center for Infectious Disease"/>
            <person name="Wu L."/>
            <person name="Ma J."/>
        </authorList>
    </citation>
    <scope>NUCLEOTIDE SEQUENCE [LARGE SCALE GENOMIC DNA]</scope>
    <source>
        <strain evidence="4">JCM 19015</strain>
    </source>
</reference>
<dbReference type="PANTHER" id="PTHR43384">
    <property type="entry name" value="SEPTUM SITE-DETERMINING PROTEIN MIND HOMOLOG, CHLOROPLASTIC-RELATED"/>
    <property type="match status" value="1"/>
</dbReference>
<dbReference type="InterPro" id="IPR002586">
    <property type="entry name" value="CobQ/CobB/MinD/ParA_Nub-bd_dom"/>
</dbReference>
<dbReference type="Pfam" id="PF01656">
    <property type="entry name" value="CbiA"/>
    <property type="match status" value="1"/>
</dbReference>
<feature type="domain" description="CobQ/CobB/MinD/ParA nucleotide binding" evidence="2">
    <location>
        <begin position="282"/>
        <end position="438"/>
    </location>
</feature>
<feature type="region of interest" description="Disordered" evidence="1">
    <location>
        <begin position="1"/>
        <end position="26"/>
    </location>
</feature>
<evidence type="ECO:0000259" key="2">
    <source>
        <dbReference type="Pfam" id="PF01656"/>
    </source>
</evidence>
<dbReference type="PANTHER" id="PTHR43384:SF14">
    <property type="entry name" value="ESX-1 SECRETION-ASSOCIATED PROTEIN ESPI"/>
    <property type="match status" value="1"/>
</dbReference>
<organism evidence="3 4">
    <name type="scientific">Amnibacterium soli</name>
    <dbReference type="NCBI Taxonomy" id="1282736"/>
    <lineage>
        <taxon>Bacteria</taxon>
        <taxon>Bacillati</taxon>
        <taxon>Actinomycetota</taxon>
        <taxon>Actinomycetes</taxon>
        <taxon>Micrococcales</taxon>
        <taxon>Microbacteriaceae</taxon>
        <taxon>Amnibacterium</taxon>
    </lineage>
</organism>
<proteinExistence type="predicted"/>
<name>A0ABP8YYA8_9MICO</name>
<sequence>MANKRVKPDTLGDLLDGPRLDEAAEHTDGPVQVALVTRAAGTDLSTMNLSSLIRVPPLQQHPSIEIDLPPLPKSDVPEDEAAVAIDDVAVDPGALAAATSSVEIVPGNTGEQPLHGGPATGSFTRGATGSFPRATGPLPRTTGALPRTTGSSPAPRRTGSAYDALLGGPVVPPAAFGGHRPGATGEMPRLDGAGSATRRERRNGTPTAGEPESAAMLTADRLIENGGRVREKPTGAWNKFVYAATLHKLNLGDSADERVRKDEIARIAKPYEGGTRFVPVLTRKGGVGKTTVTTLLGMTMATLREDRIIAIDANPDRGTLSERVTKQTRATVRDVVTRANAIGGFTDFSTLVSRDETRLDILASDTDPLLSEAFDENDYNVVADLAARFYSIALTDCGTGIVHSVMRATLQRADSVVIVSGGSVDEARLASETLTWLEANGYGDLVENAVVAINTATHGTSLVKLDEIESHFASRVRDIVRIPYDPQLAAGSVVDYKNLKQTTKDAARTLAALVSDGLPSRRDA</sequence>
<dbReference type="SUPFAM" id="SSF52540">
    <property type="entry name" value="P-loop containing nucleoside triphosphate hydrolases"/>
    <property type="match status" value="1"/>
</dbReference>
<protein>
    <submittedName>
        <fullName evidence="3">MinD/ParA family protein</fullName>
    </submittedName>
</protein>
<keyword evidence="4" id="KW-1185">Reference proteome</keyword>